<sequence>MRKFIILAVVATSLFSCQETETKKDDFKTGYIDSAVLLEKYEKFKDEGDKLKVKYEEAGRPYEAQEKQLMAERESLQRAAQANGPAWIQQNQQRLADFEKRSQAFMQAKQQALAALEEQTNKQQDSLVKDVRKYIKEYGKKEGYDYIFLTNDASNIIYAKDGYNLTDKLLKQLNEEYKSSKEKK</sequence>
<dbReference type="KEGG" id="fin:KQS_00070"/>
<keyword evidence="4" id="KW-1185">Reference proteome</keyword>
<dbReference type="PANTHER" id="PTHR35089:SF1">
    <property type="entry name" value="CHAPERONE PROTEIN SKP"/>
    <property type="match status" value="1"/>
</dbReference>
<reference evidence="3 4" key="1">
    <citation type="journal article" date="2012" name="J. Bacteriol.">
        <title>Complete Genome Sequence of Flavobacterium indicum GPSTA100-9T, Isolated from Warm Spring Water.</title>
        <authorList>
            <person name="Barbier P."/>
            <person name="Houel A."/>
            <person name="Loux V."/>
            <person name="Poulain J."/>
            <person name="Bernardet J.F."/>
            <person name="Touchon M."/>
            <person name="Duchaud E."/>
        </authorList>
    </citation>
    <scope>NUCLEOTIDE SEQUENCE [LARGE SCALE GENOMIC DNA]</scope>
    <source>
        <strain evidence="4">DSM 17447 / CIP 109464 / GPTSA100-9</strain>
    </source>
</reference>
<dbReference type="GO" id="GO:0050821">
    <property type="term" value="P:protein stabilization"/>
    <property type="evidence" value="ECO:0007669"/>
    <property type="project" value="TreeGrafter"/>
</dbReference>
<dbReference type="Gene3D" id="3.30.910.20">
    <property type="entry name" value="Skp domain"/>
    <property type="match status" value="1"/>
</dbReference>
<evidence type="ECO:0000256" key="2">
    <source>
        <dbReference type="ARBA" id="ARBA00022729"/>
    </source>
</evidence>
<dbReference type="SUPFAM" id="SSF111384">
    <property type="entry name" value="OmpH-like"/>
    <property type="match status" value="1"/>
</dbReference>
<dbReference type="EMBL" id="HE774682">
    <property type="protein sequence ID" value="CCG52029.1"/>
    <property type="molecule type" value="Genomic_DNA"/>
</dbReference>
<dbReference type="OrthoDB" id="1145062at2"/>
<dbReference type="Proteomes" id="UP000007599">
    <property type="component" value="Chromosome I"/>
</dbReference>
<comment type="similarity">
    <text evidence="1">Belongs to the Skp family.</text>
</comment>
<dbReference type="Pfam" id="PF03938">
    <property type="entry name" value="OmpH"/>
    <property type="match status" value="1"/>
</dbReference>
<dbReference type="STRING" id="1094466.KQS_00070"/>
<protein>
    <submittedName>
        <fullName evidence="3">Probable outer membrane lipoprotein, OmpH family</fullName>
    </submittedName>
</protein>
<gene>
    <name evidence="3" type="ordered locus">KQS_00070</name>
</gene>
<organism evidence="3 4">
    <name type="scientific">Flavobacterium indicum (strain DSM 17447 / CIP 109464 / GPTSA100-9)</name>
    <dbReference type="NCBI Taxonomy" id="1094466"/>
    <lineage>
        <taxon>Bacteria</taxon>
        <taxon>Pseudomonadati</taxon>
        <taxon>Bacteroidota</taxon>
        <taxon>Flavobacteriia</taxon>
        <taxon>Flavobacteriales</taxon>
        <taxon>Flavobacteriaceae</taxon>
        <taxon>Flavobacterium</taxon>
    </lineage>
</organism>
<dbReference type="InterPro" id="IPR005632">
    <property type="entry name" value="Chaperone_Skp"/>
</dbReference>
<dbReference type="RefSeq" id="WP_014387173.1">
    <property type="nucleotide sequence ID" value="NC_017025.1"/>
</dbReference>
<accession>H8XNB2</accession>
<dbReference type="eggNOG" id="COG2825">
    <property type="taxonomic scope" value="Bacteria"/>
</dbReference>
<evidence type="ECO:0000313" key="3">
    <source>
        <dbReference type="EMBL" id="CCG52029.1"/>
    </source>
</evidence>
<keyword evidence="2" id="KW-0732">Signal</keyword>
<evidence type="ECO:0000256" key="1">
    <source>
        <dbReference type="ARBA" id="ARBA00009091"/>
    </source>
</evidence>
<dbReference type="InterPro" id="IPR024930">
    <property type="entry name" value="Skp_dom_sf"/>
</dbReference>
<dbReference type="SMART" id="SM00935">
    <property type="entry name" value="OmpH"/>
    <property type="match status" value="1"/>
</dbReference>
<dbReference type="HOGENOM" id="CLU_053320_2_0_10"/>
<dbReference type="GO" id="GO:0051082">
    <property type="term" value="F:unfolded protein binding"/>
    <property type="evidence" value="ECO:0007669"/>
    <property type="project" value="InterPro"/>
</dbReference>
<dbReference type="PANTHER" id="PTHR35089">
    <property type="entry name" value="CHAPERONE PROTEIN SKP"/>
    <property type="match status" value="1"/>
</dbReference>
<keyword evidence="3" id="KW-0449">Lipoprotein</keyword>
<name>H8XNB2_FLAIG</name>
<reference evidence="4" key="2">
    <citation type="submission" date="2012-03" db="EMBL/GenBank/DDBJ databases">
        <title>Complete genome sequence of Flavobacterium indicum GPTSA100-9T, isolated from warm spring water.</title>
        <authorList>
            <person name="Barbier P."/>
            <person name="Houel A."/>
            <person name="Loux V."/>
            <person name="Poulain J."/>
            <person name="Bernardet J.-F."/>
            <person name="Touchon M."/>
            <person name="Duchaud E."/>
        </authorList>
    </citation>
    <scope>NUCLEOTIDE SEQUENCE [LARGE SCALE GENOMIC DNA]</scope>
    <source>
        <strain evidence="4">DSM 17447 / CIP 109464 / GPTSA100-9</strain>
    </source>
</reference>
<dbReference type="PATRIC" id="fig|1094466.5.peg.14"/>
<proteinExistence type="inferred from homology"/>
<dbReference type="AlphaFoldDB" id="H8XNB2"/>
<dbReference type="GO" id="GO:0005829">
    <property type="term" value="C:cytosol"/>
    <property type="evidence" value="ECO:0007669"/>
    <property type="project" value="TreeGrafter"/>
</dbReference>
<evidence type="ECO:0000313" key="4">
    <source>
        <dbReference type="Proteomes" id="UP000007599"/>
    </source>
</evidence>
<dbReference type="PROSITE" id="PS51257">
    <property type="entry name" value="PROKAR_LIPOPROTEIN"/>
    <property type="match status" value="1"/>
</dbReference>